<proteinExistence type="predicted"/>
<accession>A0A087TGA7</accession>
<dbReference type="PANTHER" id="PTHR12961">
    <property type="entry name" value="CONSERVED OLIGOMERIC GOLGI COMPLEX COMPONENT 2"/>
    <property type="match status" value="1"/>
</dbReference>
<dbReference type="EMBL" id="KK115087">
    <property type="protein sequence ID" value="KFM64146.1"/>
    <property type="molecule type" value="Genomic_DNA"/>
</dbReference>
<organism evidence="2 3">
    <name type="scientific">Stegodyphus mimosarum</name>
    <name type="common">African social velvet spider</name>
    <dbReference type="NCBI Taxonomy" id="407821"/>
    <lineage>
        <taxon>Eukaryota</taxon>
        <taxon>Metazoa</taxon>
        <taxon>Ecdysozoa</taxon>
        <taxon>Arthropoda</taxon>
        <taxon>Chelicerata</taxon>
        <taxon>Arachnida</taxon>
        <taxon>Araneae</taxon>
        <taxon>Araneomorphae</taxon>
        <taxon>Entelegynae</taxon>
        <taxon>Eresoidea</taxon>
        <taxon>Eresidae</taxon>
        <taxon>Stegodyphus</taxon>
    </lineage>
</organism>
<dbReference type="GO" id="GO:0016020">
    <property type="term" value="C:membrane"/>
    <property type="evidence" value="ECO:0007669"/>
    <property type="project" value="InterPro"/>
</dbReference>
<feature type="domain" description="COG complex component COG2 C-terminal" evidence="1">
    <location>
        <begin position="232"/>
        <end position="513"/>
    </location>
</feature>
<protein>
    <submittedName>
        <fullName evidence="2">Conserved oligomeric Golgi complex subunit 2</fullName>
    </submittedName>
</protein>
<name>A0A087TGA7_STEMI</name>
<evidence type="ECO:0000259" key="1">
    <source>
        <dbReference type="Pfam" id="PF12022"/>
    </source>
</evidence>
<gene>
    <name evidence="2" type="ORF">X975_05297</name>
</gene>
<evidence type="ECO:0000313" key="3">
    <source>
        <dbReference type="Proteomes" id="UP000054359"/>
    </source>
</evidence>
<dbReference type="STRING" id="407821.A0A087TGA7"/>
<dbReference type="Proteomes" id="UP000054359">
    <property type="component" value="Unassembled WGS sequence"/>
</dbReference>
<reference evidence="2 3" key="1">
    <citation type="submission" date="2013-11" db="EMBL/GenBank/DDBJ databases">
        <title>Genome sequencing of Stegodyphus mimosarum.</title>
        <authorList>
            <person name="Bechsgaard J."/>
        </authorList>
    </citation>
    <scope>NUCLEOTIDE SEQUENCE [LARGE SCALE GENOMIC DNA]</scope>
</reference>
<dbReference type="OrthoDB" id="332281at2759"/>
<dbReference type="InterPro" id="IPR024603">
    <property type="entry name" value="COG_complex_COG2_C"/>
</dbReference>
<keyword evidence="3" id="KW-1185">Reference proteome</keyword>
<dbReference type="InterPro" id="IPR009316">
    <property type="entry name" value="COG2"/>
</dbReference>
<sequence>MCILSGLQKIEALSATLKEEKKPLETLERMALHLNLVQFHMNKISDLSILDSKKKAIEQIAADIEKHIESLFLEAVYNKDTVNLQKVLRIYSIINQERAVENYFREAVVKPFMRKLIKQENISKYGLSKVYNDVLDFIPSSCSTVLHVTRGIKRDVEIVPGYDFLVNAVWPELMLCLEYISPVYIYAPGDPQLFHKNYTASLNFLEQFEHHCGVQKSVARLRDHSLYKDFLKKWNLDVYFQIRFQEIAGKLESSLSEALESPVETNSDFMLNATSALSLCLHLCWSENIFLVHLSANFCKLSLQLISRYIKWAHSTVNSESLSEMHAASLITDVDALIPKIRVFPTETISHKLCSTSLNDYLETGFNEAVKLLEEIPPQVAKLTVQILINKCSQHLKLITDIPKLYRKTNREVPSKPSSYVTQVFNPLTEFISKTKSMLSHKWRFYCLEEVIEGIMKECIAVIHDVLTSIKKMEDSLKILKRARDKPTLGGPQSTGKIITDDDKIRRQLAIDVYCMEEFVQNLGLRVEEVKSFKELKELVTSAERIPVN</sequence>
<dbReference type="PANTHER" id="PTHR12961:SF0">
    <property type="entry name" value="CONSERVED OLIGOMERIC GOLGI COMPLEX SUBUNIT 2"/>
    <property type="match status" value="1"/>
</dbReference>
<feature type="non-terminal residue" evidence="2">
    <location>
        <position position="549"/>
    </location>
</feature>
<dbReference type="AlphaFoldDB" id="A0A087TGA7"/>
<dbReference type="GO" id="GO:0006891">
    <property type="term" value="P:intra-Golgi vesicle-mediated transport"/>
    <property type="evidence" value="ECO:0007669"/>
    <property type="project" value="TreeGrafter"/>
</dbReference>
<dbReference type="GO" id="GO:0007030">
    <property type="term" value="P:Golgi organization"/>
    <property type="evidence" value="ECO:0007669"/>
    <property type="project" value="InterPro"/>
</dbReference>
<dbReference type="Pfam" id="PF12022">
    <property type="entry name" value="COG2_C"/>
    <property type="match status" value="1"/>
</dbReference>
<dbReference type="GO" id="GO:0017119">
    <property type="term" value="C:Golgi transport complex"/>
    <property type="evidence" value="ECO:0007669"/>
    <property type="project" value="TreeGrafter"/>
</dbReference>
<dbReference type="GO" id="GO:0015031">
    <property type="term" value="P:protein transport"/>
    <property type="evidence" value="ECO:0007669"/>
    <property type="project" value="InterPro"/>
</dbReference>
<dbReference type="OMA" id="CWAEGVY"/>
<evidence type="ECO:0000313" key="2">
    <source>
        <dbReference type="EMBL" id="KFM64146.1"/>
    </source>
</evidence>